<dbReference type="InterPro" id="IPR016040">
    <property type="entry name" value="NAD(P)-bd_dom"/>
</dbReference>
<dbReference type="Gene3D" id="3.40.50.720">
    <property type="entry name" value="NAD(P)-binding Rossmann-like Domain"/>
    <property type="match status" value="1"/>
</dbReference>
<dbReference type="InterPro" id="IPR051606">
    <property type="entry name" value="Polyketide_Oxido-like"/>
</dbReference>
<dbReference type="PATRIC" id="fig|279113.9.peg.344"/>
<evidence type="ECO:0000259" key="1">
    <source>
        <dbReference type="Pfam" id="PF13460"/>
    </source>
</evidence>
<dbReference type="PANTHER" id="PTHR43355">
    <property type="entry name" value="FLAVIN REDUCTASE (NADPH)"/>
    <property type="match status" value="1"/>
</dbReference>
<dbReference type="SUPFAM" id="SSF51735">
    <property type="entry name" value="NAD(P)-binding Rossmann-fold domains"/>
    <property type="match status" value="1"/>
</dbReference>
<evidence type="ECO:0000313" key="2">
    <source>
        <dbReference type="EMBL" id="AMP02737.1"/>
    </source>
</evidence>
<dbReference type="GO" id="GO:0042602">
    <property type="term" value="F:riboflavin reductase (NADPH) activity"/>
    <property type="evidence" value="ECO:0007669"/>
    <property type="project" value="TreeGrafter"/>
</dbReference>
<dbReference type="GO" id="GO:0004074">
    <property type="term" value="F:biliverdin reductase [NAD(P)H] activity"/>
    <property type="evidence" value="ECO:0007669"/>
    <property type="project" value="TreeGrafter"/>
</dbReference>
<organism evidence="2 3">
    <name type="scientific">Collimonas pratensis</name>
    <dbReference type="NCBI Taxonomy" id="279113"/>
    <lineage>
        <taxon>Bacteria</taxon>
        <taxon>Pseudomonadati</taxon>
        <taxon>Pseudomonadota</taxon>
        <taxon>Betaproteobacteria</taxon>
        <taxon>Burkholderiales</taxon>
        <taxon>Oxalobacteraceae</taxon>
        <taxon>Collimonas</taxon>
    </lineage>
</organism>
<dbReference type="Proteomes" id="UP000074561">
    <property type="component" value="Chromosome"/>
</dbReference>
<protein>
    <submittedName>
        <fullName evidence="2">NADH(P)-binding family protein</fullName>
    </submittedName>
</protein>
<proteinExistence type="predicted"/>
<evidence type="ECO:0000313" key="3">
    <source>
        <dbReference type="Proteomes" id="UP000074561"/>
    </source>
</evidence>
<dbReference type="PANTHER" id="PTHR43355:SF2">
    <property type="entry name" value="FLAVIN REDUCTASE (NADPH)"/>
    <property type="match status" value="1"/>
</dbReference>
<gene>
    <name evidence="2" type="ORF">CPter91_0338</name>
</gene>
<feature type="domain" description="NAD(P)-binding" evidence="1">
    <location>
        <begin position="13"/>
        <end position="81"/>
    </location>
</feature>
<sequence length="93" mass="10728">MPFVVGKIFLPIFIGETYRDHEEAETLLRSYSEEWVVVRPAQLTNDAARKQYRTEVKLNPWGTGKISRADVAHFMIRLAKDTSWIGQKVGLSY</sequence>
<name>A0A127PY73_9BURK</name>
<reference evidence="2 3" key="1">
    <citation type="submission" date="2015-11" db="EMBL/GenBank/DDBJ databases">
        <title>Exploring the genomic traits of fungus-feeding bacterial genus Collimonas.</title>
        <authorList>
            <person name="Song C."/>
            <person name="Schmidt R."/>
            <person name="de Jager V."/>
            <person name="Krzyzanowska D."/>
            <person name="Jongedijk E."/>
            <person name="Cankar K."/>
            <person name="Beekwilder J."/>
            <person name="van Veen A."/>
            <person name="de Boer W."/>
            <person name="van Veen J.A."/>
            <person name="Garbeva P."/>
        </authorList>
    </citation>
    <scope>NUCLEOTIDE SEQUENCE [LARGE SCALE GENOMIC DNA]</scope>
    <source>
        <strain evidence="2 3">Ter91</strain>
    </source>
</reference>
<dbReference type="InterPro" id="IPR036291">
    <property type="entry name" value="NAD(P)-bd_dom_sf"/>
</dbReference>
<dbReference type="KEGG" id="cpra:CPter91_0338"/>
<dbReference type="Pfam" id="PF13460">
    <property type="entry name" value="NAD_binding_10"/>
    <property type="match status" value="1"/>
</dbReference>
<dbReference type="AlphaFoldDB" id="A0A127PY73"/>
<accession>A0A127PY73</accession>
<dbReference type="EMBL" id="CP013234">
    <property type="protein sequence ID" value="AMP02737.1"/>
    <property type="molecule type" value="Genomic_DNA"/>
</dbReference>
<dbReference type="STRING" id="279113.CPter91_0338"/>